<evidence type="ECO:0000313" key="2">
    <source>
        <dbReference type="Proteomes" id="UP001165960"/>
    </source>
</evidence>
<comment type="caution">
    <text evidence="1">The sequence shown here is derived from an EMBL/GenBank/DDBJ whole genome shotgun (WGS) entry which is preliminary data.</text>
</comment>
<gene>
    <name evidence="1" type="ORF">DSO57_1014005</name>
</gene>
<keyword evidence="2" id="KW-1185">Reference proteome</keyword>
<dbReference type="Proteomes" id="UP001165960">
    <property type="component" value="Unassembled WGS sequence"/>
</dbReference>
<name>A0ACC2SIZ1_9FUNG</name>
<sequence length="195" mass="21408">MPNKFGAAICDEKFGLPKAGPNLLANKADDDGGGMVSCCQGHWPVSEVVNGSDNVLLSQSVFGKWPHNVKGPLLKGFHFLDGQDRLGGCRFERVLFAQHARFEEIQDVLMHAQPPNLLFHDLKEVKPSDVTQGLVFVVNIAIHHVLILPLVGHFEEKSLAFAFASQNELMTESGSTIFWFLDPAQLTLPPHADGK</sequence>
<protein>
    <submittedName>
        <fullName evidence="1">Uncharacterized protein</fullName>
    </submittedName>
</protein>
<reference evidence="1" key="1">
    <citation type="submission" date="2022-04" db="EMBL/GenBank/DDBJ databases">
        <title>Genome of the entomopathogenic fungus Entomophthora muscae.</title>
        <authorList>
            <person name="Elya C."/>
            <person name="Lovett B.R."/>
            <person name="Lee E."/>
            <person name="Macias A.M."/>
            <person name="Hajek A.E."/>
            <person name="De Bivort B.L."/>
            <person name="Kasson M.T."/>
            <person name="De Fine Licht H.H."/>
            <person name="Stajich J.E."/>
        </authorList>
    </citation>
    <scope>NUCLEOTIDE SEQUENCE</scope>
    <source>
        <strain evidence="1">Berkeley</strain>
    </source>
</reference>
<evidence type="ECO:0000313" key="1">
    <source>
        <dbReference type="EMBL" id="KAJ9062121.1"/>
    </source>
</evidence>
<proteinExistence type="predicted"/>
<organism evidence="1 2">
    <name type="scientific">Entomophthora muscae</name>
    <dbReference type="NCBI Taxonomy" id="34485"/>
    <lineage>
        <taxon>Eukaryota</taxon>
        <taxon>Fungi</taxon>
        <taxon>Fungi incertae sedis</taxon>
        <taxon>Zoopagomycota</taxon>
        <taxon>Entomophthoromycotina</taxon>
        <taxon>Entomophthoromycetes</taxon>
        <taxon>Entomophthorales</taxon>
        <taxon>Entomophthoraceae</taxon>
        <taxon>Entomophthora</taxon>
    </lineage>
</organism>
<accession>A0ACC2SIZ1</accession>
<dbReference type="EMBL" id="QTSX02005023">
    <property type="protein sequence ID" value="KAJ9062121.1"/>
    <property type="molecule type" value="Genomic_DNA"/>
</dbReference>